<dbReference type="Proteomes" id="UP001177021">
    <property type="component" value="Unassembled WGS sequence"/>
</dbReference>
<keyword evidence="2" id="KW-1185">Reference proteome</keyword>
<evidence type="ECO:0000313" key="2">
    <source>
        <dbReference type="Proteomes" id="UP001177021"/>
    </source>
</evidence>
<dbReference type="EMBL" id="CASHSV030000716">
    <property type="protein sequence ID" value="CAJ2674177.1"/>
    <property type="molecule type" value="Genomic_DNA"/>
</dbReference>
<gene>
    <name evidence="1" type="ORF">MILVUS5_LOCUS37479</name>
</gene>
<organism evidence="1 2">
    <name type="scientific">Trifolium pratense</name>
    <name type="common">Red clover</name>
    <dbReference type="NCBI Taxonomy" id="57577"/>
    <lineage>
        <taxon>Eukaryota</taxon>
        <taxon>Viridiplantae</taxon>
        <taxon>Streptophyta</taxon>
        <taxon>Embryophyta</taxon>
        <taxon>Tracheophyta</taxon>
        <taxon>Spermatophyta</taxon>
        <taxon>Magnoliopsida</taxon>
        <taxon>eudicotyledons</taxon>
        <taxon>Gunneridae</taxon>
        <taxon>Pentapetalae</taxon>
        <taxon>rosids</taxon>
        <taxon>fabids</taxon>
        <taxon>Fabales</taxon>
        <taxon>Fabaceae</taxon>
        <taxon>Papilionoideae</taxon>
        <taxon>50 kb inversion clade</taxon>
        <taxon>NPAAA clade</taxon>
        <taxon>Hologalegina</taxon>
        <taxon>IRL clade</taxon>
        <taxon>Trifolieae</taxon>
        <taxon>Trifolium</taxon>
    </lineage>
</organism>
<comment type="caution">
    <text evidence="1">The sequence shown here is derived from an EMBL/GenBank/DDBJ whole genome shotgun (WGS) entry which is preliminary data.</text>
</comment>
<reference evidence="1" key="1">
    <citation type="submission" date="2023-10" db="EMBL/GenBank/DDBJ databases">
        <authorList>
            <person name="Rodriguez Cubillos JULIANA M."/>
            <person name="De Vega J."/>
        </authorList>
    </citation>
    <scope>NUCLEOTIDE SEQUENCE</scope>
</reference>
<proteinExistence type="predicted"/>
<protein>
    <submittedName>
        <fullName evidence="1">Uncharacterized protein</fullName>
    </submittedName>
</protein>
<accession>A0ACB0M409</accession>
<name>A0ACB0M409_TRIPR</name>
<evidence type="ECO:0000313" key="1">
    <source>
        <dbReference type="EMBL" id="CAJ2674177.1"/>
    </source>
</evidence>
<sequence length="220" mass="25467">MTLPNGVQKEIFWIKRDGDVWFQKNWEKMAKFLKFGYVVFFKYVGGSCFQLEILGLNSLEIDYSNIKFIDQVETNDNGAEFVEVSDDDIEMPKTKKSKRTRKGKGKGKGKISSNVGGMNPCFELTLTKTTAKGYLFRIPCKFSRRYMGDFEGIARIRSFGEKRIWKVTVKYDHELDYTLVNRGWKPFAEEYNLQTGDVCKFEMTRSGPISFTITINRVGE</sequence>